<proteinExistence type="predicted"/>
<evidence type="ECO:0000313" key="2">
    <source>
        <dbReference type="Proteomes" id="UP001176941"/>
    </source>
</evidence>
<protein>
    <submittedName>
        <fullName evidence="1">Uncharacterized protein</fullName>
    </submittedName>
</protein>
<name>A0ABN8XIF9_RANTA</name>
<accession>A0ABN8XIF9</accession>
<keyword evidence="2" id="KW-1185">Reference proteome</keyword>
<comment type="caution">
    <text evidence="1">The sequence shown here is derived from an EMBL/GenBank/DDBJ whole genome shotgun (WGS) entry which is preliminary data.</text>
</comment>
<reference evidence="1" key="1">
    <citation type="submission" date="2023-04" db="EMBL/GenBank/DDBJ databases">
        <authorList>
            <consortium name="ELIXIR-Norway"/>
        </authorList>
    </citation>
    <scope>NUCLEOTIDE SEQUENCE [LARGE SCALE GENOMIC DNA]</scope>
</reference>
<evidence type="ECO:0000313" key="1">
    <source>
        <dbReference type="EMBL" id="CAI9149164.1"/>
    </source>
</evidence>
<dbReference type="Proteomes" id="UP001176941">
    <property type="component" value="Unassembled WGS sequence"/>
</dbReference>
<sequence length="107" mass="11912">MSASKSPAYRQPDGIALKTTCSFVAHALRSTKKRMLDFIRGRLPALFPALRAVVESSSTANSRPTVFSTGGERKSLRCRCTEESLAFRVSHRSPLVDSRACKFYRND</sequence>
<organism evidence="1 2">
    <name type="scientific">Rangifer tarandus platyrhynchus</name>
    <name type="common">Svalbard reindeer</name>
    <dbReference type="NCBI Taxonomy" id="3082113"/>
    <lineage>
        <taxon>Eukaryota</taxon>
        <taxon>Metazoa</taxon>
        <taxon>Chordata</taxon>
        <taxon>Craniata</taxon>
        <taxon>Vertebrata</taxon>
        <taxon>Euteleostomi</taxon>
        <taxon>Mammalia</taxon>
        <taxon>Eutheria</taxon>
        <taxon>Laurasiatheria</taxon>
        <taxon>Artiodactyla</taxon>
        <taxon>Ruminantia</taxon>
        <taxon>Pecora</taxon>
        <taxon>Cervidae</taxon>
        <taxon>Odocoileinae</taxon>
        <taxon>Rangifer</taxon>
    </lineage>
</organism>
<dbReference type="EMBL" id="CATKSN020000155">
    <property type="protein sequence ID" value="CAI9149164.1"/>
    <property type="molecule type" value="Genomic_DNA"/>
</dbReference>
<gene>
    <name evidence="1" type="ORF">MRATA1EN1_LOCUS30782</name>
</gene>